<keyword evidence="12" id="KW-1185">Reference proteome</keyword>
<dbReference type="PANTHER" id="PTHR32546:SF26">
    <property type="entry name" value="SMOG, ISOFORM D"/>
    <property type="match status" value="1"/>
</dbReference>
<keyword evidence="9" id="KW-0812">Transmembrane</keyword>
<comment type="subcellular location">
    <subcellularLocation>
        <location evidence="1">Cell membrane</location>
        <topology evidence="1">Multi-pass membrane protein</topology>
    </subcellularLocation>
</comment>
<evidence type="ECO:0000256" key="7">
    <source>
        <dbReference type="ARBA" id="ARBA00023180"/>
    </source>
</evidence>
<keyword evidence="3" id="KW-1003">Cell membrane</keyword>
<evidence type="ECO:0000256" key="6">
    <source>
        <dbReference type="ARBA" id="ARBA00023170"/>
    </source>
</evidence>
<dbReference type="EMBL" id="BDGG01000010">
    <property type="protein sequence ID" value="GAV03722.1"/>
    <property type="molecule type" value="Genomic_DNA"/>
</dbReference>
<dbReference type="STRING" id="947166.A0A1D1VQ78"/>
<reference evidence="11 12" key="1">
    <citation type="journal article" date="2016" name="Nat. Commun.">
        <title>Extremotolerant tardigrade genome and improved radiotolerance of human cultured cells by tardigrade-unique protein.</title>
        <authorList>
            <person name="Hashimoto T."/>
            <person name="Horikawa D.D."/>
            <person name="Saito Y."/>
            <person name="Kuwahara H."/>
            <person name="Kozuka-Hata H."/>
            <person name="Shin-I T."/>
            <person name="Minakuchi Y."/>
            <person name="Ohishi K."/>
            <person name="Motoyama A."/>
            <person name="Aizu T."/>
            <person name="Enomoto A."/>
            <person name="Kondo K."/>
            <person name="Tanaka S."/>
            <person name="Hara Y."/>
            <person name="Koshikawa S."/>
            <person name="Sagara H."/>
            <person name="Miura T."/>
            <person name="Yokobori S."/>
            <person name="Miyagawa K."/>
            <person name="Suzuki Y."/>
            <person name="Kubo T."/>
            <person name="Oyama M."/>
            <person name="Kohara Y."/>
            <person name="Fujiyama A."/>
            <person name="Arakawa K."/>
            <person name="Katayama T."/>
            <person name="Toyoda A."/>
            <person name="Kunieda T."/>
        </authorList>
    </citation>
    <scope>NUCLEOTIDE SEQUENCE [LARGE SCALE GENOMIC DNA]</scope>
    <source>
        <strain evidence="11 12">YOKOZUNA-1</strain>
    </source>
</reference>
<feature type="domain" description="GPR158/179 extracellular" evidence="10">
    <location>
        <begin position="180"/>
        <end position="276"/>
    </location>
</feature>
<dbReference type="GO" id="GO:0004930">
    <property type="term" value="F:G protein-coupled receptor activity"/>
    <property type="evidence" value="ECO:0007669"/>
    <property type="project" value="UniProtKB-KW"/>
</dbReference>
<dbReference type="Gene3D" id="3.30.450.20">
    <property type="entry name" value="PAS domain"/>
    <property type="match status" value="1"/>
</dbReference>
<accession>A0A1D1VQ78</accession>
<evidence type="ECO:0000256" key="8">
    <source>
        <dbReference type="ARBA" id="ARBA00023224"/>
    </source>
</evidence>
<evidence type="ECO:0000259" key="10">
    <source>
        <dbReference type="Pfam" id="PF22572"/>
    </source>
</evidence>
<keyword evidence="4" id="KW-0732">Signal</keyword>
<evidence type="ECO:0000256" key="4">
    <source>
        <dbReference type="ARBA" id="ARBA00022729"/>
    </source>
</evidence>
<feature type="transmembrane region" description="Helical" evidence="9">
    <location>
        <begin position="321"/>
        <end position="339"/>
    </location>
</feature>
<dbReference type="AlphaFoldDB" id="A0A1D1VQ78"/>
<organism evidence="11 12">
    <name type="scientific">Ramazzottius varieornatus</name>
    <name type="common">Water bear</name>
    <name type="synonym">Tardigrade</name>
    <dbReference type="NCBI Taxonomy" id="947166"/>
    <lineage>
        <taxon>Eukaryota</taxon>
        <taxon>Metazoa</taxon>
        <taxon>Ecdysozoa</taxon>
        <taxon>Tardigrada</taxon>
        <taxon>Eutardigrada</taxon>
        <taxon>Parachela</taxon>
        <taxon>Hypsibioidea</taxon>
        <taxon>Ramazzottiidae</taxon>
        <taxon>Ramazzottius</taxon>
    </lineage>
</organism>
<evidence type="ECO:0000256" key="5">
    <source>
        <dbReference type="ARBA" id="ARBA00023040"/>
    </source>
</evidence>
<keyword evidence="6" id="KW-0675">Receptor</keyword>
<protein>
    <recommendedName>
        <fullName evidence="10">GPR158/179 extracellular domain-containing protein</fullName>
    </recommendedName>
</protein>
<comment type="caution">
    <text evidence="11">The sequence shown here is derived from an EMBL/GenBank/DDBJ whole genome shotgun (WGS) entry which is preliminary data.</text>
</comment>
<dbReference type="InterPro" id="IPR054714">
    <property type="entry name" value="GPR158_179_extracellular"/>
</dbReference>
<proteinExistence type="inferred from homology"/>
<evidence type="ECO:0000256" key="9">
    <source>
        <dbReference type="SAM" id="Phobius"/>
    </source>
</evidence>
<dbReference type="OrthoDB" id="9970547at2759"/>
<keyword evidence="5" id="KW-0297">G-protein coupled receptor</keyword>
<evidence type="ECO:0000313" key="12">
    <source>
        <dbReference type="Proteomes" id="UP000186922"/>
    </source>
</evidence>
<evidence type="ECO:0000256" key="1">
    <source>
        <dbReference type="ARBA" id="ARBA00004651"/>
    </source>
</evidence>
<dbReference type="InterPro" id="IPR043458">
    <property type="entry name" value="GPR158/179"/>
</dbReference>
<name>A0A1D1VQ78_RAMVA</name>
<dbReference type="Pfam" id="PF22572">
    <property type="entry name" value="GPR158_179_EC"/>
    <property type="match status" value="1"/>
</dbReference>
<keyword evidence="9" id="KW-1133">Transmembrane helix</keyword>
<dbReference type="PANTHER" id="PTHR32546">
    <property type="entry name" value="G-PROTEIN COUPLED RECEPTOR 158-RELATED"/>
    <property type="match status" value="1"/>
</dbReference>
<evidence type="ECO:0000256" key="2">
    <source>
        <dbReference type="ARBA" id="ARBA00007242"/>
    </source>
</evidence>
<comment type="similarity">
    <text evidence="2">Belongs to the G-protein coupled receptor 3 family.</text>
</comment>
<evidence type="ECO:0000256" key="3">
    <source>
        <dbReference type="ARBA" id="ARBA00022475"/>
    </source>
</evidence>
<dbReference type="Proteomes" id="UP000186922">
    <property type="component" value="Unassembled WGS sequence"/>
</dbReference>
<keyword evidence="8" id="KW-0807">Transducer</keyword>
<keyword evidence="7" id="KW-0325">Glycoprotein</keyword>
<sequence>MSGFVGKPSSELACWYRPLPQGNNGGEGVQWQQKILCEPLLGYGLKRGGYQCRCRPGYRLPFYQPGPFQGELIERATEAEYLAKFHCEPIGRPFAQRTARYAKAYFAEDRAGLVNDRNASYLRQPWYRMVKERWSASPASRLTKFATRMRVRGDKMGTYSMKYDHFPMQYHAPVATDGYWTAPYYNCDGHIKEWVLTYAVPFFGLDSLREELEFQGVVTVTVPLPELDLNQCPADISVANAFKNSDQCDPRSSYCVPILGRRFEIGGYKCECKPGYEYPYNDPVNYFDGQILESEWEKMVLGRLSKFSALKCRLVGAALRIYLGFFMRLFLVLSIASIFM</sequence>
<evidence type="ECO:0000313" key="11">
    <source>
        <dbReference type="EMBL" id="GAV03722.1"/>
    </source>
</evidence>
<gene>
    <name evidence="11" type="primary">RvY_14111-1</name>
    <name evidence="11" type="synonym">RvY_14111.1</name>
    <name evidence="11" type="ORF">RvY_14111</name>
</gene>
<keyword evidence="9" id="KW-0472">Membrane</keyword>
<dbReference type="GO" id="GO:0005886">
    <property type="term" value="C:plasma membrane"/>
    <property type="evidence" value="ECO:0007669"/>
    <property type="project" value="UniProtKB-SubCell"/>
</dbReference>